<organism evidence="2 3">
    <name type="scientific">Parvicella tangerina</name>
    <dbReference type="NCBI Taxonomy" id="2829795"/>
    <lineage>
        <taxon>Bacteria</taxon>
        <taxon>Pseudomonadati</taxon>
        <taxon>Bacteroidota</taxon>
        <taxon>Flavobacteriia</taxon>
        <taxon>Flavobacteriales</taxon>
        <taxon>Parvicellaceae</taxon>
        <taxon>Parvicella</taxon>
    </lineage>
</organism>
<protein>
    <recommendedName>
        <fullName evidence="4">DUF4252 domain-containing protein</fullName>
    </recommendedName>
</protein>
<dbReference type="RefSeq" id="WP_258542788.1">
    <property type="nucleotide sequence ID" value="NZ_OU015584.1"/>
</dbReference>
<sequence>MRTLLTTFAFLLISALSFGQIEFDKIYASPSEDGATQYLRIYEDGLVLMVATKDDISQVKEYFTKESEGKTGVVLYKSQSKIKEGKKASFVLENDGNKINCIAQGMGTTLTLVMMSPTMGKQQKDFKVIE</sequence>
<accession>A0A916JNJ4</accession>
<reference evidence="2" key="1">
    <citation type="submission" date="2021-04" db="EMBL/GenBank/DDBJ databases">
        <authorList>
            <person name="Rodrigo-Torres L."/>
            <person name="Arahal R. D."/>
            <person name="Lucena T."/>
        </authorList>
    </citation>
    <scope>NUCLEOTIDE SEQUENCE</scope>
    <source>
        <strain evidence="2">AS29M-1</strain>
    </source>
</reference>
<evidence type="ECO:0008006" key="4">
    <source>
        <dbReference type="Google" id="ProtNLM"/>
    </source>
</evidence>
<keyword evidence="3" id="KW-1185">Reference proteome</keyword>
<dbReference type="AlphaFoldDB" id="A0A916JNJ4"/>
<evidence type="ECO:0000313" key="2">
    <source>
        <dbReference type="EMBL" id="CAG5084798.1"/>
    </source>
</evidence>
<keyword evidence="1" id="KW-0732">Signal</keyword>
<feature type="signal peptide" evidence="1">
    <location>
        <begin position="1"/>
        <end position="19"/>
    </location>
</feature>
<evidence type="ECO:0000256" key="1">
    <source>
        <dbReference type="SAM" id="SignalP"/>
    </source>
</evidence>
<name>A0A916JNJ4_9FLAO</name>
<dbReference type="Proteomes" id="UP000683507">
    <property type="component" value="Chromosome"/>
</dbReference>
<gene>
    <name evidence="2" type="ORF">CRYO30217_02569</name>
</gene>
<dbReference type="EMBL" id="OU015584">
    <property type="protein sequence ID" value="CAG5084798.1"/>
    <property type="molecule type" value="Genomic_DNA"/>
</dbReference>
<evidence type="ECO:0000313" key="3">
    <source>
        <dbReference type="Proteomes" id="UP000683507"/>
    </source>
</evidence>
<dbReference type="KEGG" id="ptan:CRYO30217_02569"/>
<feature type="chain" id="PRO_5037894961" description="DUF4252 domain-containing protein" evidence="1">
    <location>
        <begin position="20"/>
        <end position="130"/>
    </location>
</feature>
<proteinExistence type="predicted"/>